<organism evidence="2 3">
    <name type="scientific">Halococcoides cellulosivorans</name>
    <dbReference type="NCBI Taxonomy" id="1679096"/>
    <lineage>
        <taxon>Archaea</taxon>
        <taxon>Methanobacteriati</taxon>
        <taxon>Methanobacteriota</taxon>
        <taxon>Stenosarchaea group</taxon>
        <taxon>Halobacteria</taxon>
        <taxon>Halobacteriales</taxon>
        <taxon>Haloarculaceae</taxon>
        <taxon>Halococcoides</taxon>
    </lineage>
</organism>
<dbReference type="GO" id="GO:0042781">
    <property type="term" value="F:3'-tRNA processing endoribonuclease activity"/>
    <property type="evidence" value="ECO:0007669"/>
    <property type="project" value="TreeGrafter"/>
</dbReference>
<name>A0A2R4X1J6_9EURY</name>
<dbReference type="InterPro" id="IPR001279">
    <property type="entry name" value="Metallo-B-lactamas"/>
</dbReference>
<keyword evidence="2" id="KW-0378">Hydrolase</keyword>
<dbReference type="KEGG" id="harc:HARCEL1_08000"/>
<reference evidence="2 3" key="1">
    <citation type="submission" date="2018-04" db="EMBL/GenBank/DDBJ databases">
        <title>Halococcoides cellulosivorans gen. nov., sp. nov., an extremely halophilic cellulose-utilizing haloarchaeon from hypersaline lakes.</title>
        <authorList>
            <person name="Sorokin D.Y."/>
            <person name="Toshchakov S.V."/>
            <person name="Samarov N.I."/>
            <person name="Korzhenkov A."/>
            <person name="Kublanov I.V."/>
        </authorList>
    </citation>
    <scope>NUCLEOTIDE SEQUENCE [LARGE SCALE GENOMIC DNA]</scope>
    <source>
        <strain evidence="2 3">HArcel1</strain>
    </source>
</reference>
<dbReference type="SMART" id="SM00849">
    <property type="entry name" value="Lactamase_B"/>
    <property type="match status" value="1"/>
</dbReference>
<dbReference type="AlphaFoldDB" id="A0A2R4X1J6"/>
<feature type="domain" description="Metallo-beta-lactamase" evidence="1">
    <location>
        <begin position="18"/>
        <end position="206"/>
    </location>
</feature>
<protein>
    <submittedName>
        <fullName evidence="2">MBL fold metallo-hydrolase</fullName>
    </submittedName>
</protein>
<keyword evidence="3" id="KW-1185">Reference proteome</keyword>
<dbReference type="PANTHER" id="PTHR46018">
    <property type="entry name" value="ZINC PHOSPHODIESTERASE ELAC PROTEIN 1"/>
    <property type="match status" value="1"/>
</dbReference>
<evidence type="ECO:0000259" key="1">
    <source>
        <dbReference type="SMART" id="SM00849"/>
    </source>
</evidence>
<evidence type="ECO:0000313" key="2">
    <source>
        <dbReference type="EMBL" id="AWB27655.1"/>
    </source>
</evidence>
<dbReference type="Pfam" id="PF23023">
    <property type="entry name" value="Anti-Pycsar_Apyc1"/>
    <property type="match status" value="1"/>
</dbReference>
<dbReference type="GeneID" id="36512441"/>
<sequence>MRVTLLGTGAALPAGDRYQASVLVEGEDREPLLVDCGAGTLHRLVQAGCAVSDVETILLTHHHLDHVADLPSLLKARWLDGSPTARIVGPPGTKAYLTEFLAIDEIPERVDLRIDEREGTTFDLAGYSIQTAQTTHSQAGFAYRIDDALTISGDTEATDAIAALAEGSSVLVQDCAFHDDRESHGTPVGIARAYADLDVDRIYLTHLYPETAARAASIRSEIDGAVDATVHVGSDLETVTIG</sequence>
<proteinExistence type="predicted"/>
<evidence type="ECO:0000313" key="3">
    <source>
        <dbReference type="Proteomes" id="UP000244727"/>
    </source>
</evidence>
<dbReference type="PANTHER" id="PTHR46018:SF3">
    <property type="entry name" value="ARYLSULFATASE"/>
    <property type="match status" value="1"/>
</dbReference>
<dbReference type="RefSeq" id="WP_108382150.1">
    <property type="nucleotide sequence ID" value="NZ_CP028858.1"/>
</dbReference>
<accession>A0A2R4X1J6</accession>
<dbReference type="SUPFAM" id="SSF56281">
    <property type="entry name" value="Metallo-hydrolase/oxidoreductase"/>
    <property type="match status" value="1"/>
</dbReference>
<dbReference type="InterPro" id="IPR036866">
    <property type="entry name" value="RibonucZ/Hydroxyglut_hydro"/>
</dbReference>
<gene>
    <name evidence="2" type="ORF">HARCEL1_08000</name>
</gene>
<dbReference type="EMBL" id="CP028858">
    <property type="protein sequence ID" value="AWB27655.1"/>
    <property type="molecule type" value="Genomic_DNA"/>
</dbReference>
<dbReference type="Proteomes" id="UP000244727">
    <property type="component" value="Chromosome"/>
</dbReference>
<dbReference type="Gene3D" id="3.60.15.10">
    <property type="entry name" value="Ribonuclease Z/Hydroxyacylglutathione hydrolase-like"/>
    <property type="match status" value="1"/>
</dbReference>